<dbReference type="STRING" id="872970.SAMN04488134_101748"/>
<dbReference type="GO" id="GO:0006352">
    <property type="term" value="P:DNA-templated transcription initiation"/>
    <property type="evidence" value="ECO:0007669"/>
    <property type="project" value="InterPro"/>
</dbReference>
<proteinExistence type="predicted"/>
<dbReference type="RefSeq" id="WP_143063884.1">
    <property type="nucleotide sequence ID" value="NZ_FODJ01000001.1"/>
</dbReference>
<sequence length="47" mass="5420">MIKLKYLHDFDLETISQLTNTPIGTVKSRIYYGLKHLNQLARGEQDG</sequence>
<dbReference type="InterPro" id="IPR013324">
    <property type="entry name" value="RNA_pol_sigma_r3/r4-like"/>
</dbReference>
<name>A0A1H8IYG7_9BACI</name>
<keyword evidence="3" id="KW-1185">Reference proteome</keyword>
<dbReference type="GO" id="GO:0003677">
    <property type="term" value="F:DNA binding"/>
    <property type="evidence" value="ECO:0007669"/>
    <property type="project" value="InterPro"/>
</dbReference>
<reference evidence="2 3" key="1">
    <citation type="submission" date="2016-10" db="EMBL/GenBank/DDBJ databases">
        <authorList>
            <person name="de Groot N.N."/>
        </authorList>
    </citation>
    <scope>NUCLEOTIDE SEQUENCE [LARGE SCALE GENOMIC DNA]</scope>
    <source>
        <strain evidence="2 3">CGMCC 1.10434</strain>
    </source>
</reference>
<organism evidence="2 3">
    <name type="scientific">Amphibacillus marinus</name>
    <dbReference type="NCBI Taxonomy" id="872970"/>
    <lineage>
        <taxon>Bacteria</taxon>
        <taxon>Bacillati</taxon>
        <taxon>Bacillota</taxon>
        <taxon>Bacilli</taxon>
        <taxon>Bacillales</taxon>
        <taxon>Bacillaceae</taxon>
        <taxon>Amphibacillus</taxon>
    </lineage>
</organism>
<dbReference type="Pfam" id="PF08281">
    <property type="entry name" value="Sigma70_r4_2"/>
    <property type="match status" value="1"/>
</dbReference>
<evidence type="ECO:0000313" key="2">
    <source>
        <dbReference type="EMBL" id="SEN72738.1"/>
    </source>
</evidence>
<gene>
    <name evidence="2" type="ORF">SAMN04488134_101748</name>
</gene>
<dbReference type="Proteomes" id="UP000199300">
    <property type="component" value="Unassembled WGS sequence"/>
</dbReference>
<dbReference type="GO" id="GO:0016987">
    <property type="term" value="F:sigma factor activity"/>
    <property type="evidence" value="ECO:0007669"/>
    <property type="project" value="InterPro"/>
</dbReference>
<dbReference type="AlphaFoldDB" id="A0A1H8IYG7"/>
<accession>A0A1H8IYG7</accession>
<evidence type="ECO:0000259" key="1">
    <source>
        <dbReference type="Pfam" id="PF08281"/>
    </source>
</evidence>
<dbReference type="EMBL" id="FODJ01000001">
    <property type="protein sequence ID" value="SEN72738.1"/>
    <property type="molecule type" value="Genomic_DNA"/>
</dbReference>
<dbReference type="SUPFAM" id="SSF88659">
    <property type="entry name" value="Sigma3 and sigma4 domains of RNA polymerase sigma factors"/>
    <property type="match status" value="1"/>
</dbReference>
<dbReference type="Gene3D" id="1.10.10.10">
    <property type="entry name" value="Winged helix-like DNA-binding domain superfamily/Winged helix DNA-binding domain"/>
    <property type="match status" value="1"/>
</dbReference>
<evidence type="ECO:0000313" key="3">
    <source>
        <dbReference type="Proteomes" id="UP000199300"/>
    </source>
</evidence>
<feature type="domain" description="RNA polymerase sigma factor 70 region 4 type 2" evidence="1">
    <location>
        <begin position="2"/>
        <end position="37"/>
    </location>
</feature>
<dbReference type="InterPro" id="IPR013249">
    <property type="entry name" value="RNA_pol_sigma70_r4_t2"/>
</dbReference>
<dbReference type="OrthoDB" id="3472490at2"/>
<protein>
    <submittedName>
        <fullName evidence="2">Sigma-70, region 4</fullName>
    </submittedName>
</protein>
<dbReference type="InterPro" id="IPR036388">
    <property type="entry name" value="WH-like_DNA-bd_sf"/>
</dbReference>